<dbReference type="RefSeq" id="WP_045672117.1">
    <property type="nucleotide sequence ID" value="NZ_CP011058.1"/>
</dbReference>
<dbReference type="PANTHER" id="PTHR34975:SF2">
    <property type="entry name" value="SPORE GERMINATION PROTEIN A2"/>
    <property type="match status" value="1"/>
</dbReference>
<evidence type="ECO:0000313" key="10">
    <source>
        <dbReference type="Proteomes" id="UP000032633"/>
    </source>
</evidence>
<reference evidence="10" key="2">
    <citation type="submission" date="2015-03" db="EMBL/GenBank/DDBJ databases">
        <title>Genome sequence of Paenibacillus beijingensis strain DSM 24997T.</title>
        <authorList>
            <person name="Kwak Y."/>
            <person name="Shin J.-H."/>
        </authorList>
    </citation>
    <scope>NUCLEOTIDE SEQUENCE [LARGE SCALE GENOMIC DNA]</scope>
    <source>
        <strain evidence="10">DSM 24997</strain>
    </source>
</reference>
<dbReference type="GO" id="GO:0009847">
    <property type="term" value="P:spore germination"/>
    <property type="evidence" value="ECO:0007669"/>
    <property type="project" value="InterPro"/>
</dbReference>
<feature type="transmembrane region" description="Helical" evidence="8">
    <location>
        <begin position="217"/>
        <end position="241"/>
    </location>
</feature>
<dbReference type="PATRIC" id="fig|1126833.4.peg.4749"/>
<dbReference type="GO" id="GO:0016020">
    <property type="term" value="C:membrane"/>
    <property type="evidence" value="ECO:0007669"/>
    <property type="project" value="UniProtKB-SubCell"/>
</dbReference>
<dbReference type="KEGG" id="pbj:VN24_21605"/>
<feature type="transmembrane region" description="Helical" evidence="8">
    <location>
        <begin position="183"/>
        <end position="205"/>
    </location>
</feature>
<keyword evidence="4" id="KW-0309">Germination</keyword>
<comment type="subcellular location">
    <subcellularLocation>
        <location evidence="1">Membrane</location>
        <topology evidence="1">Multi-pass membrane protein</topology>
    </subcellularLocation>
</comment>
<gene>
    <name evidence="9" type="ORF">VN24_21605</name>
</gene>
<dbReference type="PANTHER" id="PTHR34975">
    <property type="entry name" value="SPORE GERMINATION PROTEIN A2"/>
    <property type="match status" value="1"/>
</dbReference>
<keyword evidence="6 8" id="KW-1133">Transmembrane helix</keyword>
<feature type="transmembrane region" description="Helical" evidence="8">
    <location>
        <begin position="141"/>
        <end position="163"/>
    </location>
</feature>
<dbReference type="EMBL" id="CP011058">
    <property type="protein sequence ID" value="AJY76692.1"/>
    <property type="molecule type" value="Genomic_DNA"/>
</dbReference>
<dbReference type="Proteomes" id="UP000032633">
    <property type="component" value="Chromosome"/>
</dbReference>
<evidence type="ECO:0000256" key="6">
    <source>
        <dbReference type="ARBA" id="ARBA00022989"/>
    </source>
</evidence>
<keyword evidence="10" id="KW-1185">Reference proteome</keyword>
<evidence type="ECO:0000256" key="7">
    <source>
        <dbReference type="ARBA" id="ARBA00023136"/>
    </source>
</evidence>
<evidence type="ECO:0000256" key="4">
    <source>
        <dbReference type="ARBA" id="ARBA00022544"/>
    </source>
</evidence>
<evidence type="ECO:0000256" key="1">
    <source>
        <dbReference type="ARBA" id="ARBA00004141"/>
    </source>
</evidence>
<feature type="transmembrane region" description="Helical" evidence="8">
    <location>
        <begin position="113"/>
        <end position="129"/>
    </location>
</feature>
<feature type="transmembrane region" description="Helical" evidence="8">
    <location>
        <begin position="75"/>
        <end position="93"/>
    </location>
</feature>
<dbReference type="InterPro" id="IPR004761">
    <property type="entry name" value="Spore_GerAB"/>
</dbReference>
<evidence type="ECO:0000313" key="9">
    <source>
        <dbReference type="EMBL" id="AJY76692.1"/>
    </source>
</evidence>
<dbReference type="AlphaFoldDB" id="A0A0D5NNX2"/>
<comment type="similarity">
    <text evidence="2">Belongs to the amino acid-polyamine-organocation (APC) superfamily. Spore germination protein (SGP) (TC 2.A.3.9) family.</text>
</comment>
<feature type="transmembrane region" description="Helical" evidence="8">
    <location>
        <begin position="34"/>
        <end position="55"/>
    </location>
</feature>
<dbReference type="STRING" id="1126833.VN24_21605"/>
<keyword evidence="3" id="KW-0813">Transport</keyword>
<sequence>MERISKYQVGTMIILFEIGSTPLFELGIKAQRDAWLAVLFAILFGLALVLLFLAIQSREPELNLTQMLTRYWGPFVGKLTAVLYTLLFVYEAMRNVRDFGDLTVMTFLSRSPISLIMGVLLFLSVFAIYKGIDNLFRVSEFMVIGVLFFYLLLAVMIFISGIVHFEQLLPMFENGVLPVVTLAATNTVFFPFGQMVLFLMFWSCLKPKQGMIGATFGAYLVSSTVILLSNIMNLAVLGVHYTSISTVPLLQNIQLIQIARVLERFDAFVVMLFYAGIFIRATLWYLGAVIAMGDIFNTDYRKLILPVGFVIYAAAFLEPDWPYHIFLGHFVAYTLMVNPLFYAILPMLLYVVMLMRRNLNHNSMEDGEGKINRTSDS</sequence>
<name>A0A0D5NNX2_9BACL</name>
<evidence type="ECO:0000256" key="5">
    <source>
        <dbReference type="ARBA" id="ARBA00022692"/>
    </source>
</evidence>
<feature type="transmembrane region" description="Helical" evidence="8">
    <location>
        <begin position="267"/>
        <end position="291"/>
    </location>
</feature>
<keyword evidence="7 8" id="KW-0472">Membrane</keyword>
<dbReference type="Pfam" id="PF03845">
    <property type="entry name" value="Spore_permease"/>
    <property type="match status" value="1"/>
</dbReference>
<accession>A0A0D5NNX2</accession>
<evidence type="ECO:0000256" key="3">
    <source>
        <dbReference type="ARBA" id="ARBA00022448"/>
    </source>
</evidence>
<proteinExistence type="inferred from homology"/>
<protein>
    <submittedName>
        <fullName evidence="9">Spore gernimation protein</fullName>
    </submittedName>
</protein>
<feature type="transmembrane region" description="Helical" evidence="8">
    <location>
        <begin position="331"/>
        <end position="354"/>
    </location>
</feature>
<keyword evidence="5 8" id="KW-0812">Transmembrane</keyword>
<evidence type="ECO:0000256" key="2">
    <source>
        <dbReference type="ARBA" id="ARBA00007998"/>
    </source>
</evidence>
<feature type="transmembrane region" description="Helical" evidence="8">
    <location>
        <begin position="303"/>
        <end position="319"/>
    </location>
</feature>
<evidence type="ECO:0000256" key="8">
    <source>
        <dbReference type="SAM" id="Phobius"/>
    </source>
</evidence>
<dbReference type="OrthoDB" id="2840438at2"/>
<organism evidence="9 10">
    <name type="scientific">Paenibacillus beijingensis</name>
    <dbReference type="NCBI Taxonomy" id="1126833"/>
    <lineage>
        <taxon>Bacteria</taxon>
        <taxon>Bacillati</taxon>
        <taxon>Bacillota</taxon>
        <taxon>Bacilli</taxon>
        <taxon>Bacillales</taxon>
        <taxon>Paenibacillaceae</taxon>
        <taxon>Paenibacillus</taxon>
    </lineage>
</organism>
<dbReference type="NCBIfam" id="TIGR00912">
    <property type="entry name" value="2A0309"/>
    <property type="match status" value="1"/>
</dbReference>
<dbReference type="HOGENOM" id="CLU_047547_1_1_9"/>
<reference evidence="9 10" key="1">
    <citation type="journal article" date="2015" name="J. Biotechnol.">
        <title>Complete genome sequence of Paenibacillus beijingensis 7188(T) (=DSM 24997(T)), a novel rhizobacterium from jujube garden soil.</title>
        <authorList>
            <person name="Kwak Y."/>
            <person name="Shin J.H."/>
        </authorList>
    </citation>
    <scope>NUCLEOTIDE SEQUENCE [LARGE SCALE GENOMIC DNA]</scope>
    <source>
        <strain evidence="9 10">DSM 24997</strain>
    </source>
</reference>